<gene>
    <name evidence="3" type="ORF">SODALDRAFT_348116</name>
</gene>
<dbReference type="RefSeq" id="XP_028471180.1">
    <property type="nucleotide sequence ID" value="XM_028613343.1"/>
</dbReference>
<dbReference type="AlphaFoldDB" id="A0A3N2Q9D5"/>
<dbReference type="GO" id="GO:0031501">
    <property type="term" value="C:mannosyltransferase complex"/>
    <property type="evidence" value="ECO:0007669"/>
    <property type="project" value="TreeGrafter"/>
</dbReference>
<feature type="transmembrane region" description="Helical" evidence="1">
    <location>
        <begin position="204"/>
        <end position="222"/>
    </location>
</feature>
<dbReference type="Proteomes" id="UP000272025">
    <property type="component" value="Unassembled WGS sequence"/>
</dbReference>
<dbReference type="InterPro" id="IPR019433">
    <property type="entry name" value="GPI_ManTrfase_II_coact_Pga1"/>
</dbReference>
<reference evidence="3 4" key="1">
    <citation type="journal article" date="2018" name="Mol. Ecol.">
        <title>The obligate alkalophilic soda-lake fungus Sodiomyces alkalinus has shifted to a protein diet.</title>
        <authorList>
            <person name="Grum-Grzhimaylo A.A."/>
            <person name="Falkoski D.L."/>
            <person name="van den Heuvel J."/>
            <person name="Valero-Jimenez C.A."/>
            <person name="Min B."/>
            <person name="Choi I.G."/>
            <person name="Lipzen A."/>
            <person name="Daum C.G."/>
            <person name="Aanen D.K."/>
            <person name="Tsang A."/>
            <person name="Henrissat B."/>
            <person name="Bilanenko E.N."/>
            <person name="de Vries R.P."/>
            <person name="van Kan J.A.L."/>
            <person name="Grigoriev I.V."/>
            <person name="Debets A.J.M."/>
        </authorList>
    </citation>
    <scope>NUCLEOTIDE SEQUENCE [LARGE SCALE GENOMIC DNA]</scope>
    <source>
        <strain evidence="3 4">F11</strain>
    </source>
</reference>
<feature type="signal peptide" evidence="2">
    <location>
        <begin position="1"/>
        <end position="23"/>
    </location>
</feature>
<dbReference type="GO" id="GO:0000030">
    <property type="term" value="F:mannosyltransferase activity"/>
    <property type="evidence" value="ECO:0007669"/>
    <property type="project" value="TreeGrafter"/>
</dbReference>
<dbReference type="GO" id="GO:0006506">
    <property type="term" value="P:GPI anchor biosynthetic process"/>
    <property type="evidence" value="ECO:0007669"/>
    <property type="project" value="TreeGrafter"/>
</dbReference>
<dbReference type="OrthoDB" id="3360032at2759"/>
<sequence>MKGVASVLVWVQCLLAFTEAVWANTEKIIFLAPESMNMSYNSSTLDNLHLEILTPDTRSIRRHLPSSFPSAESSAGSTSWLLLYNLTPSRRYEVRVCWAAIQPTQFLLDLYDPSDVWKNAELTSSLVQSRQGHEVVSGSRLEPLLLQAHNGDIGAYKTPSVLFLRIRAVANYYSEDAARMAQVEPPLVDIILDPYVFGILPESLVSTVVYITVVAIWAVLLARRIVSWIRRLIGTKKPFEKAATAQKKTI</sequence>
<evidence type="ECO:0000313" key="4">
    <source>
        <dbReference type="Proteomes" id="UP000272025"/>
    </source>
</evidence>
<dbReference type="PANTHER" id="PTHR28022:SF1">
    <property type="entry name" value="GPI MANNOSYLTRANSFERASE 2 SUBUNIT PGA1"/>
    <property type="match status" value="1"/>
</dbReference>
<keyword evidence="2" id="KW-0732">Signal</keyword>
<keyword evidence="1" id="KW-1133">Transmembrane helix</keyword>
<accession>A0A3N2Q9D5</accession>
<evidence type="ECO:0000256" key="2">
    <source>
        <dbReference type="SAM" id="SignalP"/>
    </source>
</evidence>
<keyword evidence="1" id="KW-0472">Membrane</keyword>
<name>A0A3N2Q9D5_SODAK</name>
<dbReference type="EMBL" id="ML119051">
    <property type="protein sequence ID" value="ROT43374.1"/>
    <property type="molecule type" value="Genomic_DNA"/>
</dbReference>
<evidence type="ECO:0000256" key="1">
    <source>
        <dbReference type="SAM" id="Phobius"/>
    </source>
</evidence>
<dbReference type="Pfam" id="PF10333">
    <property type="entry name" value="Pga1"/>
    <property type="match status" value="1"/>
</dbReference>
<dbReference type="GeneID" id="39581821"/>
<evidence type="ECO:0000313" key="3">
    <source>
        <dbReference type="EMBL" id="ROT43374.1"/>
    </source>
</evidence>
<protein>
    <submittedName>
        <fullName evidence="3">Uncharacterized protein</fullName>
    </submittedName>
</protein>
<feature type="chain" id="PRO_5017964400" evidence="2">
    <location>
        <begin position="24"/>
        <end position="250"/>
    </location>
</feature>
<keyword evidence="4" id="KW-1185">Reference proteome</keyword>
<dbReference type="PANTHER" id="PTHR28022">
    <property type="entry name" value="GPI MANNOSYLTRANSFERASE 2 SUBUNIT PGA1"/>
    <property type="match status" value="1"/>
</dbReference>
<keyword evidence="1" id="KW-0812">Transmembrane</keyword>
<proteinExistence type="predicted"/>
<dbReference type="GO" id="GO:0005789">
    <property type="term" value="C:endoplasmic reticulum membrane"/>
    <property type="evidence" value="ECO:0007669"/>
    <property type="project" value="TreeGrafter"/>
</dbReference>
<organism evidence="3 4">
    <name type="scientific">Sodiomyces alkalinus (strain CBS 110278 / VKM F-3762 / F11)</name>
    <name type="common">Alkaliphilic filamentous fungus</name>
    <dbReference type="NCBI Taxonomy" id="1314773"/>
    <lineage>
        <taxon>Eukaryota</taxon>
        <taxon>Fungi</taxon>
        <taxon>Dikarya</taxon>
        <taxon>Ascomycota</taxon>
        <taxon>Pezizomycotina</taxon>
        <taxon>Sordariomycetes</taxon>
        <taxon>Hypocreomycetidae</taxon>
        <taxon>Glomerellales</taxon>
        <taxon>Plectosphaerellaceae</taxon>
        <taxon>Sodiomyces</taxon>
    </lineage>
</organism>